<organism evidence="1 2">
    <name type="scientific">Eruca vesicaria subsp. sativa</name>
    <name type="common">Garden rocket</name>
    <name type="synonym">Eruca sativa</name>
    <dbReference type="NCBI Taxonomy" id="29727"/>
    <lineage>
        <taxon>Eukaryota</taxon>
        <taxon>Viridiplantae</taxon>
        <taxon>Streptophyta</taxon>
        <taxon>Embryophyta</taxon>
        <taxon>Tracheophyta</taxon>
        <taxon>Spermatophyta</taxon>
        <taxon>Magnoliopsida</taxon>
        <taxon>eudicotyledons</taxon>
        <taxon>Gunneridae</taxon>
        <taxon>Pentapetalae</taxon>
        <taxon>rosids</taxon>
        <taxon>malvids</taxon>
        <taxon>Brassicales</taxon>
        <taxon>Brassicaceae</taxon>
        <taxon>Brassiceae</taxon>
        <taxon>Eruca</taxon>
    </lineage>
</organism>
<protein>
    <submittedName>
        <fullName evidence="1">Uncharacterized protein</fullName>
    </submittedName>
</protein>
<sequence length="66" mass="6940">MVISFSSSGLDVSKILAFLGQKSSATLIRGPVGPAKETLKRAPLEAFMILLTDLTVSTSSVEVKAM</sequence>
<comment type="caution">
    <text evidence="1">The sequence shown here is derived from an EMBL/GenBank/DDBJ whole genome shotgun (WGS) entry which is preliminary data.</text>
</comment>
<proteinExistence type="predicted"/>
<dbReference type="EMBL" id="CAKOAT010090710">
    <property type="protein sequence ID" value="CAH8320205.1"/>
    <property type="molecule type" value="Genomic_DNA"/>
</dbReference>
<accession>A0ABC8JAK2</accession>
<gene>
    <name evidence="1" type="ORF">ERUC_LOCUS8756</name>
</gene>
<evidence type="ECO:0000313" key="1">
    <source>
        <dbReference type="EMBL" id="CAH8320205.1"/>
    </source>
</evidence>
<keyword evidence="2" id="KW-1185">Reference proteome</keyword>
<evidence type="ECO:0000313" key="2">
    <source>
        <dbReference type="Proteomes" id="UP001642260"/>
    </source>
</evidence>
<name>A0ABC8JAK2_ERUVS</name>
<dbReference type="Proteomes" id="UP001642260">
    <property type="component" value="Unassembled WGS sequence"/>
</dbReference>
<dbReference type="AlphaFoldDB" id="A0ABC8JAK2"/>
<reference evidence="1 2" key="1">
    <citation type="submission" date="2022-03" db="EMBL/GenBank/DDBJ databases">
        <authorList>
            <person name="Macdonald S."/>
            <person name="Ahmed S."/>
            <person name="Newling K."/>
        </authorList>
    </citation>
    <scope>NUCLEOTIDE SEQUENCE [LARGE SCALE GENOMIC DNA]</scope>
</reference>